<feature type="compositionally biased region" description="Pro residues" evidence="1">
    <location>
        <begin position="1"/>
        <end position="12"/>
    </location>
</feature>
<accession>A0ABN9THB5</accession>
<evidence type="ECO:0000313" key="2">
    <source>
        <dbReference type="EMBL" id="CAK0845302.1"/>
    </source>
</evidence>
<feature type="compositionally biased region" description="Low complexity" evidence="1">
    <location>
        <begin position="24"/>
        <end position="39"/>
    </location>
</feature>
<reference evidence="2" key="1">
    <citation type="submission" date="2023-10" db="EMBL/GenBank/DDBJ databases">
        <authorList>
            <person name="Chen Y."/>
            <person name="Shah S."/>
            <person name="Dougan E. K."/>
            <person name="Thang M."/>
            <person name="Chan C."/>
        </authorList>
    </citation>
    <scope>NUCLEOTIDE SEQUENCE [LARGE SCALE GENOMIC DNA]</scope>
</reference>
<name>A0ABN9THB5_9DINO</name>
<protein>
    <submittedName>
        <fullName evidence="2">Uncharacterized protein</fullName>
    </submittedName>
</protein>
<dbReference type="Proteomes" id="UP001189429">
    <property type="component" value="Unassembled WGS sequence"/>
</dbReference>
<dbReference type="EMBL" id="CAUYUJ010014726">
    <property type="protein sequence ID" value="CAK0845302.1"/>
    <property type="molecule type" value="Genomic_DNA"/>
</dbReference>
<comment type="caution">
    <text evidence="2">The sequence shown here is derived from an EMBL/GenBank/DDBJ whole genome shotgun (WGS) entry which is preliminary data.</text>
</comment>
<keyword evidence="3" id="KW-1185">Reference proteome</keyword>
<evidence type="ECO:0000313" key="3">
    <source>
        <dbReference type="Proteomes" id="UP001189429"/>
    </source>
</evidence>
<feature type="region of interest" description="Disordered" evidence="1">
    <location>
        <begin position="1"/>
        <end position="66"/>
    </location>
</feature>
<feature type="compositionally biased region" description="Basic and acidic residues" evidence="1">
    <location>
        <begin position="55"/>
        <end position="66"/>
    </location>
</feature>
<gene>
    <name evidence="2" type="ORF">PCOR1329_LOCUS39126</name>
</gene>
<evidence type="ECO:0000256" key="1">
    <source>
        <dbReference type="SAM" id="MobiDB-lite"/>
    </source>
</evidence>
<sequence length="127" mass="13131">MDSRGPLPPPTAGPRRERGGEGGHPLLPVLSPPSLAGPSADDKVGRASYRNSGSEQERACSGREGRLGVLSDGRRAKVPTANGLSMLPHVGILSGAGCSLRLWQSSAPCVHDVGPGLLIKLLAFSQF</sequence>
<organism evidence="2 3">
    <name type="scientific">Prorocentrum cordatum</name>
    <dbReference type="NCBI Taxonomy" id="2364126"/>
    <lineage>
        <taxon>Eukaryota</taxon>
        <taxon>Sar</taxon>
        <taxon>Alveolata</taxon>
        <taxon>Dinophyceae</taxon>
        <taxon>Prorocentrales</taxon>
        <taxon>Prorocentraceae</taxon>
        <taxon>Prorocentrum</taxon>
    </lineage>
</organism>
<proteinExistence type="predicted"/>